<keyword evidence="3" id="KW-1185">Reference proteome</keyword>
<keyword evidence="1" id="KW-0812">Transmembrane</keyword>
<sequence>MSKPEESNGYSAMPGPSGAGEAVSVCTATIKLPEFWQRNPRPWFQHIEAQFQLVPSDFSILEDWLLQNKLLLNKNKSVVMIFGTNSKLKSISDSCKISCKDGTTLQKVDKMKYLGVWLDPTLSFKTHIDYMIRKVNCRINMLYRSRNCFTFSVRKKLAMQLIFPILDYCDVVYISAPKSVLVPLIKVYNRTCRFILECPYLTHHCLMYQSLQFPSPHARRQLHWFQFIFKCIHFNYPPLILNSIFCNLPLLIKPDTLFTPTFPFHIPEKQPVEKHLCSEHQMTGITYPCVSDLLHLLIALIMPCLHILKLLVLSTLQVLLYLFLYLGLFLYLLLLLFLYLGLFLYLLLLLFLYLGLFLYLLLLLFLYLGLLLYLHLLFELPLSFFFFFFFLVTCRYSDMPLLRH</sequence>
<comment type="caution">
    <text evidence="2">The sequence shown here is derived from an EMBL/GenBank/DDBJ whole genome shotgun (WGS) entry which is preliminary data.</text>
</comment>
<reference evidence="2" key="1">
    <citation type="journal article" date="2023" name="Front. Mar. Sci.">
        <title>A new Merluccius polli reference genome to investigate the effects of global change in West African waters.</title>
        <authorList>
            <person name="Mateo J.L."/>
            <person name="Blanco-Fernandez C."/>
            <person name="Garcia-Vazquez E."/>
            <person name="Machado-Schiaffino G."/>
        </authorList>
    </citation>
    <scope>NUCLEOTIDE SEQUENCE</scope>
    <source>
        <strain evidence="2">C29</strain>
        <tissue evidence="2">Fin</tissue>
    </source>
</reference>
<organism evidence="2 3">
    <name type="scientific">Merluccius polli</name>
    <name type="common">Benguela hake</name>
    <name type="synonym">Merluccius cadenati</name>
    <dbReference type="NCBI Taxonomy" id="89951"/>
    <lineage>
        <taxon>Eukaryota</taxon>
        <taxon>Metazoa</taxon>
        <taxon>Chordata</taxon>
        <taxon>Craniata</taxon>
        <taxon>Vertebrata</taxon>
        <taxon>Euteleostomi</taxon>
        <taxon>Actinopterygii</taxon>
        <taxon>Neopterygii</taxon>
        <taxon>Teleostei</taxon>
        <taxon>Neoteleostei</taxon>
        <taxon>Acanthomorphata</taxon>
        <taxon>Zeiogadaria</taxon>
        <taxon>Gadariae</taxon>
        <taxon>Gadiformes</taxon>
        <taxon>Gadoidei</taxon>
        <taxon>Merlucciidae</taxon>
        <taxon>Merluccius</taxon>
    </lineage>
</organism>
<feature type="transmembrane region" description="Helical" evidence="1">
    <location>
        <begin position="293"/>
        <end position="312"/>
    </location>
</feature>
<keyword evidence="1" id="KW-0472">Membrane</keyword>
<evidence type="ECO:0000313" key="3">
    <source>
        <dbReference type="Proteomes" id="UP001174136"/>
    </source>
</evidence>
<gene>
    <name evidence="2" type="ORF">N1851_012350</name>
</gene>
<dbReference type="PANTHER" id="PTHR33332">
    <property type="entry name" value="REVERSE TRANSCRIPTASE DOMAIN-CONTAINING PROTEIN"/>
    <property type="match status" value="1"/>
</dbReference>
<proteinExistence type="predicted"/>
<dbReference type="AlphaFoldDB" id="A0AA47MWH1"/>
<keyword evidence="1" id="KW-1133">Transmembrane helix</keyword>
<evidence type="ECO:0000256" key="1">
    <source>
        <dbReference type="SAM" id="Phobius"/>
    </source>
</evidence>
<protein>
    <submittedName>
        <fullName evidence="2">Uncharacterized protein</fullName>
    </submittedName>
</protein>
<feature type="transmembrane region" description="Helical" evidence="1">
    <location>
        <begin position="373"/>
        <end position="394"/>
    </location>
</feature>
<evidence type="ECO:0000313" key="2">
    <source>
        <dbReference type="EMBL" id="KAK0147983.1"/>
    </source>
</evidence>
<feature type="transmembrane region" description="Helical" evidence="1">
    <location>
        <begin position="346"/>
        <end position="367"/>
    </location>
</feature>
<accession>A0AA47MWH1</accession>
<dbReference type="EMBL" id="JAOPHQ010002276">
    <property type="protein sequence ID" value="KAK0147983.1"/>
    <property type="molecule type" value="Genomic_DNA"/>
</dbReference>
<dbReference type="Proteomes" id="UP001174136">
    <property type="component" value="Unassembled WGS sequence"/>
</dbReference>
<feature type="transmembrane region" description="Helical" evidence="1">
    <location>
        <begin position="318"/>
        <end position="339"/>
    </location>
</feature>
<name>A0AA47MWH1_MERPO</name>